<dbReference type="InterPro" id="IPR003960">
    <property type="entry name" value="ATPase_AAA_CS"/>
</dbReference>
<dbReference type="HAMAP" id="MF_03021">
    <property type="entry name" value="Spastin"/>
    <property type="match status" value="1"/>
</dbReference>
<dbReference type="GO" id="GO:0031117">
    <property type="term" value="P:positive regulation of microtubule depolymerization"/>
    <property type="evidence" value="ECO:0007669"/>
    <property type="project" value="UniProtKB-UniRule"/>
</dbReference>
<keyword evidence="11" id="KW-1133">Transmembrane helix</keyword>
<dbReference type="InterPro" id="IPR003593">
    <property type="entry name" value="AAA+_ATPase"/>
</dbReference>
<evidence type="ECO:0000256" key="10">
    <source>
        <dbReference type="SAM" id="MobiDB-lite"/>
    </source>
</evidence>
<keyword evidence="1 9" id="KW-0963">Cytoplasm</keyword>
<dbReference type="Gene3D" id="1.20.58.80">
    <property type="entry name" value="Phosphotransferase system, lactose/cellobiose-type IIA subunit"/>
    <property type="match status" value="1"/>
</dbReference>
<evidence type="ECO:0000259" key="13">
    <source>
        <dbReference type="SMART" id="SM00745"/>
    </source>
</evidence>
<dbReference type="Gene3D" id="3.40.50.300">
    <property type="entry name" value="P-loop containing nucleotide triphosphate hydrolases"/>
    <property type="match status" value="1"/>
</dbReference>
<dbReference type="GO" id="GO:0005874">
    <property type="term" value="C:microtubule"/>
    <property type="evidence" value="ECO:0007669"/>
    <property type="project" value="UniProtKB-UniRule"/>
</dbReference>
<comment type="similarity">
    <text evidence="9">Belongs to the AAA ATPase family. Spastin subfamily.</text>
</comment>
<dbReference type="PANTHER" id="PTHR23074:SF86">
    <property type="entry name" value="SPASTIN"/>
    <property type="match status" value="1"/>
</dbReference>
<dbReference type="GO" id="GO:0016887">
    <property type="term" value="F:ATP hydrolysis activity"/>
    <property type="evidence" value="ECO:0007669"/>
    <property type="project" value="InterPro"/>
</dbReference>
<evidence type="ECO:0000256" key="2">
    <source>
        <dbReference type="ARBA" id="ARBA00022701"/>
    </source>
</evidence>
<dbReference type="InterPro" id="IPR015415">
    <property type="entry name" value="Spast_Vps4_C"/>
</dbReference>
<evidence type="ECO:0000256" key="3">
    <source>
        <dbReference type="ARBA" id="ARBA00022741"/>
    </source>
</evidence>
<protein>
    <recommendedName>
        <fullName evidence="9">Spastin</fullName>
        <ecNumber evidence="9">5.6.1.1</ecNumber>
    </recommendedName>
</protein>
<dbReference type="GO" id="GO:0000070">
    <property type="term" value="P:mitotic sister chromatid segregation"/>
    <property type="evidence" value="ECO:0007669"/>
    <property type="project" value="UniProtKB-ARBA"/>
</dbReference>
<evidence type="ECO:0000313" key="15">
    <source>
        <dbReference type="Proteomes" id="UP001153620"/>
    </source>
</evidence>
<feature type="compositionally biased region" description="Polar residues" evidence="10">
    <location>
        <begin position="227"/>
        <end position="242"/>
    </location>
</feature>
<feature type="binding site" evidence="9">
    <location>
        <begin position="330"/>
        <end position="337"/>
    </location>
    <ligand>
        <name>ATP</name>
        <dbReference type="ChEBI" id="CHEBI:30616"/>
    </ligand>
</feature>
<dbReference type="PROSITE" id="PS00674">
    <property type="entry name" value="AAA"/>
    <property type="match status" value="1"/>
</dbReference>
<evidence type="ECO:0000256" key="9">
    <source>
        <dbReference type="HAMAP-Rule" id="MF_03021"/>
    </source>
</evidence>
<dbReference type="SUPFAM" id="SSF52540">
    <property type="entry name" value="P-loop containing nucleoside triphosphate hydrolases"/>
    <property type="match status" value="1"/>
</dbReference>
<evidence type="ECO:0000256" key="1">
    <source>
        <dbReference type="ARBA" id="ARBA00022490"/>
    </source>
</evidence>
<dbReference type="Pfam" id="PF17862">
    <property type="entry name" value="AAA_lid_3"/>
    <property type="match status" value="1"/>
</dbReference>
<reference evidence="14" key="1">
    <citation type="submission" date="2022-01" db="EMBL/GenBank/DDBJ databases">
        <authorList>
            <person name="King R."/>
        </authorList>
    </citation>
    <scope>NUCLEOTIDE SEQUENCE</scope>
</reference>
<comment type="subcellular location">
    <subcellularLocation>
        <location evidence="9">Membrane</location>
        <topology evidence="9">Peripheral membrane protein</topology>
    </subcellularLocation>
    <subcellularLocation>
        <location evidence="9">Cytoplasm</location>
        <location evidence="9">Cytoskeleton</location>
        <location evidence="9">Microtubule organizing center</location>
        <location evidence="9">Centrosome</location>
    </subcellularLocation>
    <subcellularLocation>
        <location evidence="9">Cytoplasm</location>
        <location evidence="9">Cytoskeleton</location>
    </subcellularLocation>
    <text evidence="9">Forms an intramembrane hairpin-like structure in the membrane.</text>
</comment>
<dbReference type="Gene3D" id="1.10.8.60">
    <property type="match status" value="1"/>
</dbReference>
<dbReference type="GO" id="GO:0005524">
    <property type="term" value="F:ATP binding"/>
    <property type="evidence" value="ECO:0007669"/>
    <property type="project" value="UniProtKB-UniRule"/>
</dbReference>
<proteinExistence type="inferred from homology"/>
<feature type="compositionally biased region" description="Polar residues" evidence="10">
    <location>
        <begin position="8"/>
        <end position="19"/>
    </location>
</feature>
<dbReference type="InterPro" id="IPR003959">
    <property type="entry name" value="ATPase_AAA_core"/>
</dbReference>
<dbReference type="FunFam" id="1.10.8.60:FF:000022">
    <property type="entry name" value="Fidgetin like 1"/>
    <property type="match status" value="1"/>
</dbReference>
<dbReference type="GO" id="GO:0008017">
    <property type="term" value="F:microtubule binding"/>
    <property type="evidence" value="ECO:0007669"/>
    <property type="project" value="UniProtKB-UniRule"/>
</dbReference>
<dbReference type="GO" id="GO:0034214">
    <property type="term" value="P:protein hexamerization"/>
    <property type="evidence" value="ECO:0007669"/>
    <property type="project" value="UniProtKB-UniRule"/>
</dbReference>
<keyword evidence="6 9" id="KW-0206">Cytoskeleton</keyword>
<feature type="region of interest" description="Disordered" evidence="10">
    <location>
        <begin position="1"/>
        <end position="22"/>
    </location>
</feature>
<evidence type="ECO:0000256" key="6">
    <source>
        <dbReference type="ARBA" id="ARBA00023212"/>
    </source>
</evidence>
<keyword evidence="11" id="KW-0812">Transmembrane</keyword>
<feature type="topological domain" description="Cytoplasmic" evidence="9">
    <location>
        <begin position="56"/>
        <end position="565"/>
    </location>
</feature>
<dbReference type="AlphaFoldDB" id="A0A9P0NGD4"/>
<name>A0A9P0NGD4_9DIPT</name>
<keyword evidence="15" id="KW-1185">Reference proteome</keyword>
<dbReference type="FunFam" id="3.40.50.300:FF:000093">
    <property type="entry name" value="Fidgetin-like 1"/>
    <property type="match status" value="1"/>
</dbReference>
<evidence type="ECO:0000256" key="7">
    <source>
        <dbReference type="ARBA" id="ARBA00023235"/>
    </source>
</evidence>
<feature type="compositionally biased region" description="Polar residues" evidence="10">
    <location>
        <begin position="251"/>
        <end position="261"/>
    </location>
</feature>
<gene>
    <name evidence="14" type="ORF">CHIRRI_LOCUS3317</name>
</gene>
<dbReference type="Pfam" id="PF09336">
    <property type="entry name" value="Vps4_C"/>
    <property type="match status" value="1"/>
</dbReference>
<dbReference type="Proteomes" id="UP001153620">
    <property type="component" value="Chromosome 1"/>
</dbReference>
<dbReference type="EMBL" id="OU895877">
    <property type="protein sequence ID" value="CAH1714201.1"/>
    <property type="molecule type" value="Genomic_DNA"/>
</dbReference>
<dbReference type="FunFam" id="1.20.58.80:FF:000006">
    <property type="entry name" value="Spastin"/>
    <property type="match status" value="1"/>
</dbReference>
<evidence type="ECO:0000256" key="11">
    <source>
        <dbReference type="SAM" id="Phobius"/>
    </source>
</evidence>
<dbReference type="GO" id="GO:0008568">
    <property type="term" value="F:microtubule severing ATPase activity"/>
    <property type="evidence" value="ECO:0007669"/>
    <property type="project" value="UniProtKB-UniRule"/>
</dbReference>
<dbReference type="InterPro" id="IPR041569">
    <property type="entry name" value="AAA_lid_3"/>
</dbReference>
<evidence type="ECO:0000256" key="4">
    <source>
        <dbReference type="ARBA" id="ARBA00022840"/>
    </source>
</evidence>
<dbReference type="InterPro" id="IPR007330">
    <property type="entry name" value="MIT_dom"/>
</dbReference>
<sequence>MVRKTKNQTDACPSKNSGNDSDKERKTFLLLSFPIILVFNVLKTLLFELFIILKFVYNTSSRILNKPSNQTEEVNLETVNGSEDIDTSMDMLQRQKYHHKRAFEYISQALKIDETQNSEQKEIAINLYQEGINELSRGINIDVWQGTGEKWIKAQRLHDKMQTNLAMAKDRLNFLATGKLSSRRPANLTIMNKSQTLPRNMSRALTHVNNTTIPKKPATPPAVRRQFSASGSSSPRKTNFSGRATPPLRSRTPQGQQPTQNIISVKGVEQKLVQTIMDEIIEGGQKVEFNDIAGNEAAKQALKEMVILPAVRPELFTGLRTPAKGLLLFGPPGNGKTLLARAVANECAATFFSISAASLTSKYVGDGEKMVRALFSVARELQPSIIFIDEIDSLLSERSQSEHEASRRLKTEFLIQFDGLPTNSTESEKIVVMAATNRPTDLDEAALRRFPKRVYVTLPDFDTRLVLLSSLLQKQNSPLKEDELKILARATEGYSGSDLTALARDAALEPIRGLDLEQVKEMDLSKVRSITMSDFHNSLKRIRKSVSPASLKEFERWSQEYGVKN</sequence>
<dbReference type="InterPro" id="IPR027417">
    <property type="entry name" value="P-loop_NTPase"/>
</dbReference>
<comment type="catalytic activity">
    <reaction evidence="8 9">
        <text>n ATP + n H2O + a microtubule = n ADP + n phosphate + (n+1) alpha/beta tubulin heterodimers.</text>
        <dbReference type="EC" id="5.6.1.1"/>
    </reaction>
</comment>
<evidence type="ECO:0000256" key="8">
    <source>
        <dbReference type="ARBA" id="ARBA00036378"/>
    </source>
</evidence>
<keyword evidence="4 9" id="KW-0067">ATP-binding</keyword>
<feature type="transmembrane region" description="Helical" evidence="11">
    <location>
        <begin position="28"/>
        <end position="57"/>
    </location>
</feature>
<keyword evidence="2 9" id="KW-0493">Microtubule</keyword>
<organism evidence="14 15">
    <name type="scientific">Chironomus riparius</name>
    <dbReference type="NCBI Taxonomy" id="315576"/>
    <lineage>
        <taxon>Eukaryota</taxon>
        <taxon>Metazoa</taxon>
        <taxon>Ecdysozoa</taxon>
        <taxon>Arthropoda</taxon>
        <taxon>Hexapoda</taxon>
        <taxon>Insecta</taxon>
        <taxon>Pterygota</taxon>
        <taxon>Neoptera</taxon>
        <taxon>Endopterygota</taxon>
        <taxon>Diptera</taxon>
        <taxon>Nematocera</taxon>
        <taxon>Chironomoidea</taxon>
        <taxon>Chironomidae</taxon>
        <taxon>Chironominae</taxon>
        <taxon>Chironomus</taxon>
    </lineage>
</organism>
<dbReference type="Pfam" id="PF00004">
    <property type="entry name" value="AAA"/>
    <property type="match status" value="1"/>
</dbReference>
<keyword evidence="5 9" id="KW-0472">Membrane</keyword>
<dbReference type="SMART" id="SM00745">
    <property type="entry name" value="MIT"/>
    <property type="match status" value="1"/>
</dbReference>
<feature type="topological domain" description="Cytoplasmic" evidence="9">
    <location>
        <begin position="1"/>
        <end position="34"/>
    </location>
</feature>
<keyword evidence="7 9" id="KW-0413">Isomerase</keyword>
<dbReference type="GO" id="GO:0005737">
    <property type="term" value="C:cytoplasm"/>
    <property type="evidence" value="ECO:0007669"/>
    <property type="project" value="UniProtKB-UniRule"/>
</dbReference>
<dbReference type="GO" id="GO:0016020">
    <property type="term" value="C:membrane"/>
    <property type="evidence" value="ECO:0007669"/>
    <property type="project" value="UniProtKB-SubCell"/>
</dbReference>
<feature type="domain" description="AAA+ ATPase" evidence="12">
    <location>
        <begin position="322"/>
        <end position="460"/>
    </location>
</feature>
<comment type="function">
    <text evidence="9">ATP-dependent microtubule severing protein. Microtubule severing may promote reorganization of cellular microtubule arrays and the release of microtubules from the microtubule organizing center following nucleation.</text>
</comment>
<dbReference type="PANTHER" id="PTHR23074">
    <property type="entry name" value="AAA DOMAIN-CONTAINING"/>
    <property type="match status" value="1"/>
</dbReference>
<reference evidence="14" key="2">
    <citation type="submission" date="2022-10" db="EMBL/GenBank/DDBJ databases">
        <authorList>
            <consortium name="ENA_rothamsted_submissions"/>
            <consortium name="culmorum"/>
            <person name="King R."/>
        </authorList>
    </citation>
    <scope>NUCLEOTIDE SEQUENCE</scope>
</reference>
<accession>A0A9P0NGD4</accession>
<dbReference type="GO" id="GO:0005819">
    <property type="term" value="C:spindle"/>
    <property type="evidence" value="ECO:0007669"/>
    <property type="project" value="UniProtKB-UniRule"/>
</dbReference>
<comment type="subunit">
    <text evidence="9">Homohexamer. The homohexamer is stabilized by ATP-binding. The homohexamer may adopt a ring conformation through which microtubules pass prior to being severed. Interacts with microtubules.</text>
</comment>
<feature type="intramembrane region" description="Helical" evidence="9">
    <location>
        <begin position="35"/>
        <end position="55"/>
    </location>
</feature>
<dbReference type="InterPro" id="IPR050304">
    <property type="entry name" value="MT-severing_AAA_ATPase"/>
</dbReference>
<dbReference type="GO" id="GO:0005813">
    <property type="term" value="C:centrosome"/>
    <property type="evidence" value="ECO:0007669"/>
    <property type="project" value="UniProtKB-SubCell"/>
</dbReference>
<evidence type="ECO:0000256" key="5">
    <source>
        <dbReference type="ARBA" id="ARBA00023136"/>
    </source>
</evidence>
<dbReference type="GO" id="GO:0051013">
    <property type="term" value="P:microtubule severing"/>
    <property type="evidence" value="ECO:0007669"/>
    <property type="project" value="UniProtKB-UniRule"/>
</dbReference>
<feature type="domain" description="MIT" evidence="13">
    <location>
        <begin position="95"/>
        <end position="174"/>
    </location>
</feature>
<feature type="region of interest" description="Disordered" evidence="10">
    <location>
        <begin position="210"/>
        <end position="261"/>
    </location>
</feature>
<dbReference type="InterPro" id="IPR017179">
    <property type="entry name" value="Spastin"/>
</dbReference>
<dbReference type="EC" id="5.6.1.1" evidence="9"/>
<dbReference type="GO" id="GO:0005694">
    <property type="term" value="C:chromosome"/>
    <property type="evidence" value="ECO:0007669"/>
    <property type="project" value="UniProtKB-ARBA"/>
</dbReference>
<evidence type="ECO:0000259" key="12">
    <source>
        <dbReference type="SMART" id="SM00382"/>
    </source>
</evidence>
<keyword evidence="3 9" id="KW-0547">Nucleotide-binding</keyword>
<evidence type="ECO:0000313" key="14">
    <source>
        <dbReference type="EMBL" id="CAH1714201.1"/>
    </source>
</evidence>
<dbReference type="SMART" id="SM00382">
    <property type="entry name" value="AAA"/>
    <property type="match status" value="1"/>
</dbReference>